<keyword evidence="2" id="KW-1185">Reference proteome</keyword>
<dbReference type="Proteomes" id="UP000237000">
    <property type="component" value="Unassembled WGS sequence"/>
</dbReference>
<dbReference type="InParanoid" id="A0A2P5F3F1"/>
<proteinExistence type="predicted"/>
<gene>
    <name evidence="1" type="ORF">TorRG33x02_118980</name>
</gene>
<comment type="caution">
    <text evidence="1">The sequence shown here is derived from an EMBL/GenBank/DDBJ whole genome shotgun (WGS) entry which is preliminary data.</text>
</comment>
<organism evidence="1 2">
    <name type="scientific">Trema orientale</name>
    <name type="common">Charcoal tree</name>
    <name type="synonym">Celtis orientalis</name>
    <dbReference type="NCBI Taxonomy" id="63057"/>
    <lineage>
        <taxon>Eukaryota</taxon>
        <taxon>Viridiplantae</taxon>
        <taxon>Streptophyta</taxon>
        <taxon>Embryophyta</taxon>
        <taxon>Tracheophyta</taxon>
        <taxon>Spermatophyta</taxon>
        <taxon>Magnoliopsida</taxon>
        <taxon>eudicotyledons</taxon>
        <taxon>Gunneridae</taxon>
        <taxon>Pentapetalae</taxon>
        <taxon>rosids</taxon>
        <taxon>fabids</taxon>
        <taxon>Rosales</taxon>
        <taxon>Cannabaceae</taxon>
        <taxon>Trema</taxon>
    </lineage>
</organism>
<dbReference type="EMBL" id="JXTC01000067">
    <property type="protein sequence ID" value="PON92269.1"/>
    <property type="molecule type" value="Genomic_DNA"/>
</dbReference>
<accession>A0A2P5F3F1</accession>
<reference evidence="2" key="1">
    <citation type="submission" date="2016-06" db="EMBL/GenBank/DDBJ databases">
        <title>Parallel loss of symbiosis genes in relatives of nitrogen-fixing non-legume Parasponia.</title>
        <authorList>
            <person name="Van Velzen R."/>
            <person name="Holmer R."/>
            <person name="Bu F."/>
            <person name="Rutten L."/>
            <person name="Van Zeijl A."/>
            <person name="Liu W."/>
            <person name="Santuari L."/>
            <person name="Cao Q."/>
            <person name="Sharma T."/>
            <person name="Shen D."/>
            <person name="Roswanjaya Y."/>
            <person name="Wardhani T."/>
            <person name="Kalhor M.S."/>
            <person name="Jansen J."/>
            <person name="Van den Hoogen J."/>
            <person name="Gungor B."/>
            <person name="Hartog M."/>
            <person name="Hontelez J."/>
            <person name="Verver J."/>
            <person name="Yang W.-C."/>
            <person name="Schijlen E."/>
            <person name="Repin R."/>
            <person name="Schilthuizen M."/>
            <person name="Schranz E."/>
            <person name="Heidstra R."/>
            <person name="Miyata K."/>
            <person name="Fedorova E."/>
            <person name="Kohlen W."/>
            <person name="Bisseling T."/>
            <person name="Smit S."/>
            <person name="Geurts R."/>
        </authorList>
    </citation>
    <scope>NUCLEOTIDE SEQUENCE [LARGE SCALE GENOMIC DNA]</scope>
    <source>
        <strain evidence="2">cv. RG33-2</strain>
    </source>
</reference>
<protein>
    <submittedName>
        <fullName evidence="1">Uncharacterized protein</fullName>
    </submittedName>
</protein>
<evidence type="ECO:0000313" key="2">
    <source>
        <dbReference type="Proteomes" id="UP000237000"/>
    </source>
</evidence>
<sequence>MQTLIAKEGIIQQILAKPYAKAQLVFNIICVISVNNLSDSSDDFQPDNTTLKVCKLGLKLCFKLLFSSDNVLNKALKQFVSNSSKLLEPSKRVQCIKFKQAS</sequence>
<name>A0A2P5F3F1_TREOI</name>
<dbReference type="AlphaFoldDB" id="A0A2P5F3F1"/>
<evidence type="ECO:0000313" key="1">
    <source>
        <dbReference type="EMBL" id="PON92269.1"/>
    </source>
</evidence>